<gene>
    <name evidence="1" type="ORF">D4764_12G0008430</name>
</gene>
<sequence>MGKDYWSASKEFRQTVRRLRRGKQCSANTLHSVGGDLLTSTGDTVRWRKDYFEELLNPVVTPSTEEVEPGGCEEDSAKVTNVVSQLFSGKAPGVEELHPEFLKFLDVSEVSALMQSVYQTFMVKKVERWSSRFASQSAVLLSPMVMNFGESEKLSHFGGHLPSEVFQVCPPVGGPKADPGHSGKIVFQLAWKCLGILSEVLEEVPGESEVRASLLRLLPLQPSSR</sequence>
<reference evidence="1 2" key="1">
    <citation type="submission" date="2019-04" db="EMBL/GenBank/DDBJ databases">
        <title>Chromosome genome assembly for Takifugu flavidus.</title>
        <authorList>
            <person name="Xiao S."/>
        </authorList>
    </citation>
    <scope>NUCLEOTIDE SEQUENCE [LARGE SCALE GENOMIC DNA]</scope>
    <source>
        <strain evidence="1">HTHZ2018</strain>
        <tissue evidence="1">Muscle</tissue>
    </source>
</reference>
<dbReference type="EMBL" id="RHFK02000004">
    <property type="protein sequence ID" value="TWW77453.1"/>
    <property type="molecule type" value="Genomic_DNA"/>
</dbReference>
<comment type="caution">
    <text evidence="1">The sequence shown here is derived from an EMBL/GenBank/DDBJ whole genome shotgun (WGS) entry which is preliminary data.</text>
</comment>
<dbReference type="Proteomes" id="UP000324091">
    <property type="component" value="Chromosome 12"/>
</dbReference>
<accession>A0A5C6PDC1</accession>
<organism evidence="1 2">
    <name type="scientific">Takifugu flavidus</name>
    <name type="common">sansaifugu</name>
    <dbReference type="NCBI Taxonomy" id="433684"/>
    <lineage>
        <taxon>Eukaryota</taxon>
        <taxon>Metazoa</taxon>
        <taxon>Chordata</taxon>
        <taxon>Craniata</taxon>
        <taxon>Vertebrata</taxon>
        <taxon>Euteleostomi</taxon>
        <taxon>Actinopterygii</taxon>
        <taxon>Neopterygii</taxon>
        <taxon>Teleostei</taxon>
        <taxon>Neoteleostei</taxon>
        <taxon>Acanthomorphata</taxon>
        <taxon>Eupercaria</taxon>
        <taxon>Tetraodontiformes</taxon>
        <taxon>Tetradontoidea</taxon>
        <taxon>Tetraodontidae</taxon>
        <taxon>Takifugu</taxon>
    </lineage>
</organism>
<name>A0A5C6PDC1_9TELE</name>
<evidence type="ECO:0000313" key="1">
    <source>
        <dbReference type="EMBL" id="TWW77453.1"/>
    </source>
</evidence>
<evidence type="ECO:0000313" key="2">
    <source>
        <dbReference type="Proteomes" id="UP000324091"/>
    </source>
</evidence>
<proteinExistence type="predicted"/>
<protein>
    <submittedName>
        <fullName evidence="1">Uncharacterized protein</fullName>
    </submittedName>
</protein>
<dbReference type="AlphaFoldDB" id="A0A5C6PDC1"/>
<keyword evidence="2" id="KW-1185">Reference proteome</keyword>